<dbReference type="InterPro" id="IPR003749">
    <property type="entry name" value="ThiS/MoaD-like"/>
</dbReference>
<accession>A0A3B0VSG5</accession>
<proteinExistence type="predicted"/>
<protein>
    <submittedName>
        <fullName evidence="1">Uncharacterized protein</fullName>
    </submittedName>
</protein>
<dbReference type="InterPro" id="IPR016155">
    <property type="entry name" value="Mopterin_synth/thiamin_S_b"/>
</dbReference>
<dbReference type="AlphaFoldDB" id="A0A3B0VSG5"/>
<dbReference type="Gene3D" id="3.10.20.30">
    <property type="match status" value="1"/>
</dbReference>
<evidence type="ECO:0000313" key="1">
    <source>
        <dbReference type="EMBL" id="VAW43073.1"/>
    </source>
</evidence>
<gene>
    <name evidence="1" type="ORF">MNBD_CHLOROFLEXI01-4856</name>
</gene>
<reference evidence="1" key="1">
    <citation type="submission" date="2018-06" db="EMBL/GenBank/DDBJ databases">
        <authorList>
            <person name="Zhirakovskaya E."/>
        </authorList>
    </citation>
    <scope>NUCLEOTIDE SEQUENCE</scope>
</reference>
<dbReference type="EMBL" id="UOEU01001013">
    <property type="protein sequence ID" value="VAW43073.1"/>
    <property type="molecule type" value="Genomic_DNA"/>
</dbReference>
<sequence length="236" mass="25814">MIKGLNVEVKLYGMLRVNRPKTAEGAPHHPFSVTLPEGATAVHLAAQLGIEEGLFTAVAINSETAELDTVLQEGDQISLFPPSAGGSDPLKVFIAGVMQSNRQDALIDDQNYRLKIAATLQRHIPNVQIIDPWAENPNSVNYSDEQARHTFLSMTAKASSADLLIAYLPRPSMGTAMEMWQAHQANVTIIAVTPFVHHWAIRFTANQILPDLDALFALMANGRFLQEIAPQALANR</sequence>
<dbReference type="SUPFAM" id="SSF54285">
    <property type="entry name" value="MoaD/ThiS"/>
    <property type="match status" value="1"/>
</dbReference>
<dbReference type="InterPro" id="IPR012675">
    <property type="entry name" value="Beta-grasp_dom_sf"/>
</dbReference>
<name>A0A3B0VSG5_9ZZZZ</name>
<organism evidence="1">
    <name type="scientific">hydrothermal vent metagenome</name>
    <dbReference type="NCBI Taxonomy" id="652676"/>
    <lineage>
        <taxon>unclassified sequences</taxon>
        <taxon>metagenomes</taxon>
        <taxon>ecological metagenomes</taxon>
    </lineage>
</organism>
<dbReference type="Gene3D" id="3.40.50.450">
    <property type="match status" value="1"/>
</dbReference>
<dbReference type="Pfam" id="PF02597">
    <property type="entry name" value="ThiS"/>
    <property type="match status" value="1"/>
</dbReference>